<evidence type="ECO:0000256" key="6">
    <source>
        <dbReference type="ARBA" id="ARBA00022723"/>
    </source>
</evidence>
<feature type="transmembrane region" description="Helical" evidence="12">
    <location>
        <begin position="141"/>
        <end position="160"/>
    </location>
</feature>
<dbReference type="Proteomes" id="UP001322664">
    <property type="component" value="Chromosome"/>
</dbReference>
<keyword evidence="9 12" id="KW-1133">Transmembrane helix</keyword>
<proteinExistence type="inferred from homology"/>
<dbReference type="PANTHER" id="PTHR39188">
    <property type="entry name" value="MEMBRANE-ASSOCIATED ZINC METALLOPROTEASE M50B"/>
    <property type="match status" value="1"/>
</dbReference>
<keyword evidence="10" id="KW-0482">Metalloprotease</keyword>
<evidence type="ECO:0000256" key="5">
    <source>
        <dbReference type="ARBA" id="ARBA00022692"/>
    </source>
</evidence>
<evidence type="ECO:0000259" key="13">
    <source>
        <dbReference type="Pfam" id="PF02163"/>
    </source>
</evidence>
<organism evidence="14 15">
    <name type="scientific">Lysinibacillus louembei</name>
    <dbReference type="NCBI Taxonomy" id="1470088"/>
    <lineage>
        <taxon>Bacteria</taxon>
        <taxon>Bacillati</taxon>
        <taxon>Bacillota</taxon>
        <taxon>Bacilli</taxon>
        <taxon>Bacillales</taxon>
        <taxon>Bacillaceae</taxon>
        <taxon>Lysinibacillus</taxon>
    </lineage>
</organism>
<evidence type="ECO:0000256" key="11">
    <source>
        <dbReference type="ARBA" id="ARBA00023136"/>
    </source>
</evidence>
<evidence type="ECO:0000256" key="8">
    <source>
        <dbReference type="ARBA" id="ARBA00022833"/>
    </source>
</evidence>
<name>A0ABZ0RU63_9BACI</name>
<dbReference type="InterPro" id="IPR008915">
    <property type="entry name" value="Peptidase_M50"/>
</dbReference>
<keyword evidence="4 14" id="KW-0645">Protease</keyword>
<protein>
    <submittedName>
        <fullName evidence="14">Site-2 protease family protein</fullName>
    </submittedName>
</protein>
<comment type="similarity">
    <text evidence="3">Belongs to the peptidase M50B family.</text>
</comment>
<keyword evidence="7" id="KW-0378">Hydrolase</keyword>
<dbReference type="Pfam" id="PF02163">
    <property type="entry name" value="Peptidase_M50"/>
    <property type="match status" value="1"/>
</dbReference>
<dbReference type="GO" id="GO:0006508">
    <property type="term" value="P:proteolysis"/>
    <property type="evidence" value="ECO:0007669"/>
    <property type="project" value="UniProtKB-KW"/>
</dbReference>
<evidence type="ECO:0000256" key="2">
    <source>
        <dbReference type="ARBA" id="ARBA00004141"/>
    </source>
</evidence>
<dbReference type="GO" id="GO:0008233">
    <property type="term" value="F:peptidase activity"/>
    <property type="evidence" value="ECO:0007669"/>
    <property type="project" value="UniProtKB-KW"/>
</dbReference>
<dbReference type="RefSeq" id="WP_319835959.1">
    <property type="nucleotide sequence ID" value="NZ_CP137624.1"/>
</dbReference>
<evidence type="ECO:0000256" key="12">
    <source>
        <dbReference type="SAM" id="Phobius"/>
    </source>
</evidence>
<feature type="transmembrane region" description="Helical" evidence="12">
    <location>
        <begin position="6"/>
        <end position="32"/>
    </location>
</feature>
<evidence type="ECO:0000256" key="1">
    <source>
        <dbReference type="ARBA" id="ARBA00001947"/>
    </source>
</evidence>
<feature type="domain" description="Peptidase M50" evidence="13">
    <location>
        <begin position="25"/>
        <end position="85"/>
    </location>
</feature>
<evidence type="ECO:0000256" key="3">
    <source>
        <dbReference type="ARBA" id="ARBA00007931"/>
    </source>
</evidence>
<keyword evidence="15" id="KW-1185">Reference proteome</keyword>
<gene>
    <name evidence="14" type="ORF">R6U77_13045</name>
</gene>
<dbReference type="EMBL" id="CP137624">
    <property type="protein sequence ID" value="WPK10807.1"/>
    <property type="molecule type" value="Genomic_DNA"/>
</dbReference>
<comment type="subcellular location">
    <subcellularLocation>
        <location evidence="2">Membrane</location>
        <topology evidence="2">Multi-pass membrane protein</topology>
    </subcellularLocation>
</comment>
<evidence type="ECO:0000313" key="15">
    <source>
        <dbReference type="Proteomes" id="UP001322664"/>
    </source>
</evidence>
<evidence type="ECO:0000256" key="9">
    <source>
        <dbReference type="ARBA" id="ARBA00022989"/>
    </source>
</evidence>
<evidence type="ECO:0000256" key="7">
    <source>
        <dbReference type="ARBA" id="ARBA00022801"/>
    </source>
</evidence>
<keyword evidence="11 12" id="KW-0472">Membrane</keyword>
<keyword evidence="8" id="KW-0862">Zinc</keyword>
<feature type="transmembrane region" description="Helical" evidence="12">
    <location>
        <begin position="166"/>
        <end position="183"/>
    </location>
</feature>
<accession>A0ABZ0RU63</accession>
<evidence type="ECO:0000256" key="4">
    <source>
        <dbReference type="ARBA" id="ARBA00022670"/>
    </source>
</evidence>
<dbReference type="PANTHER" id="PTHR39188:SF3">
    <property type="entry name" value="STAGE IV SPORULATION PROTEIN FB"/>
    <property type="match status" value="1"/>
</dbReference>
<keyword evidence="6" id="KW-0479">Metal-binding</keyword>
<evidence type="ECO:0000313" key="14">
    <source>
        <dbReference type="EMBL" id="WPK10807.1"/>
    </source>
</evidence>
<comment type="cofactor">
    <cofactor evidence="1">
        <name>Zn(2+)</name>
        <dbReference type="ChEBI" id="CHEBI:29105"/>
    </cofactor>
</comment>
<sequence length="199" mass="22440">MTIHPLLLFVLLMMVLTGNIALYSIILSSLIIHEIGHLLAAKMMDVPVKSCVIMPYGGEIKLQQEGTYWQRLIIAVGGPLATLLGMASSILLPPLLAEPFFQVQFYLLCLNLLPFLPLDGGKIICYTLLTFFPKAKIYELFLALSLCAFTIVVFVTLWLLPQSLPVLVVSLLLWGNIIGEWKYRKYHIAYEKFVLNRLT</sequence>
<keyword evidence="5 12" id="KW-0812">Transmembrane</keyword>
<feature type="transmembrane region" description="Helical" evidence="12">
    <location>
        <begin position="105"/>
        <end position="129"/>
    </location>
</feature>
<feature type="transmembrane region" description="Helical" evidence="12">
    <location>
        <begin position="72"/>
        <end position="93"/>
    </location>
</feature>
<reference evidence="14 15" key="1">
    <citation type="submission" date="2023-09" db="EMBL/GenBank/DDBJ databases">
        <authorList>
            <person name="Page C.A."/>
            <person name="Perez-Diaz I.M."/>
        </authorList>
    </citation>
    <scope>NUCLEOTIDE SEQUENCE [LARGE SCALE GENOMIC DNA]</scope>
    <source>
        <strain evidence="14 15">Ll15</strain>
    </source>
</reference>
<evidence type="ECO:0000256" key="10">
    <source>
        <dbReference type="ARBA" id="ARBA00023049"/>
    </source>
</evidence>